<dbReference type="PANTHER" id="PTHR44757:SF2">
    <property type="entry name" value="BIOFILM ARCHITECTURE MAINTENANCE PROTEIN MBAA"/>
    <property type="match status" value="1"/>
</dbReference>
<dbReference type="EMBL" id="JAAEDH010000007">
    <property type="protein sequence ID" value="MBR0655103.1"/>
    <property type="molecule type" value="Genomic_DNA"/>
</dbReference>
<dbReference type="InterPro" id="IPR000160">
    <property type="entry name" value="GGDEF_dom"/>
</dbReference>
<keyword evidence="4 6" id="KW-1133">Transmembrane helix</keyword>
<dbReference type="SUPFAM" id="SSF141868">
    <property type="entry name" value="EAL domain-like"/>
    <property type="match status" value="1"/>
</dbReference>
<keyword evidence="2" id="KW-1003">Cell membrane</keyword>
<comment type="subcellular location">
    <subcellularLocation>
        <location evidence="1">Cell membrane</location>
        <topology evidence="1">Multi-pass membrane protein</topology>
    </subcellularLocation>
</comment>
<name>A0AAF1JYQ7_9PROT</name>
<dbReference type="Proteomes" id="UP001196068">
    <property type="component" value="Unassembled WGS sequence"/>
</dbReference>
<evidence type="ECO:0000259" key="7">
    <source>
        <dbReference type="PROSITE" id="PS50883"/>
    </source>
</evidence>
<gene>
    <name evidence="9" type="ORF">GXW79_08420</name>
</gene>
<comment type="caution">
    <text evidence="9">The sequence shown here is derived from an EMBL/GenBank/DDBJ whole genome shotgun (WGS) entry which is preliminary data.</text>
</comment>
<dbReference type="PROSITE" id="PS50887">
    <property type="entry name" value="GGDEF"/>
    <property type="match status" value="1"/>
</dbReference>
<dbReference type="PROSITE" id="PS50883">
    <property type="entry name" value="EAL"/>
    <property type="match status" value="1"/>
</dbReference>
<feature type="transmembrane region" description="Helical" evidence="6">
    <location>
        <begin position="25"/>
        <end position="49"/>
    </location>
</feature>
<dbReference type="Pfam" id="PF02743">
    <property type="entry name" value="dCache_1"/>
    <property type="match status" value="1"/>
</dbReference>
<protein>
    <submittedName>
        <fullName evidence="9">EAL domain-containing protein</fullName>
    </submittedName>
</protein>
<feature type="transmembrane region" description="Helical" evidence="6">
    <location>
        <begin position="308"/>
        <end position="330"/>
    </location>
</feature>
<dbReference type="Gene3D" id="3.30.450.20">
    <property type="entry name" value="PAS domain"/>
    <property type="match status" value="2"/>
</dbReference>
<dbReference type="SMART" id="SM00052">
    <property type="entry name" value="EAL"/>
    <property type="match status" value="1"/>
</dbReference>
<dbReference type="InterPro" id="IPR035919">
    <property type="entry name" value="EAL_sf"/>
</dbReference>
<dbReference type="GO" id="GO:0005886">
    <property type="term" value="C:plasma membrane"/>
    <property type="evidence" value="ECO:0007669"/>
    <property type="project" value="UniProtKB-SubCell"/>
</dbReference>
<reference evidence="9" key="1">
    <citation type="submission" date="2020-01" db="EMBL/GenBank/DDBJ databases">
        <authorList>
            <person name="Rat A."/>
        </authorList>
    </citation>
    <scope>NUCLEOTIDE SEQUENCE</scope>
    <source>
        <strain evidence="9">LMG 28251</strain>
    </source>
</reference>
<evidence type="ECO:0000259" key="8">
    <source>
        <dbReference type="PROSITE" id="PS50887"/>
    </source>
</evidence>
<dbReference type="CDD" id="cd01948">
    <property type="entry name" value="EAL"/>
    <property type="match status" value="1"/>
</dbReference>
<sequence length="783" mass="85755">MTSVLRWPGAALRSAPDKAPRSSRWLVVAAASFVLSAILAAGLLLGHLYRRDMARAEREIENLALVLANYTENTFRSVELLHQGLMQLVTILGVENTREFDERLSTQAVNLELRSMISALPQIEALFLTNAQGVTIASSRAWPLPVFSIADRPHFSVLRDDPQLATYLAPPARNIQTGTWNIYLSRRLETANGEFLGIAGVGIGLTDFEEFLGRIDLGPTGVISLWRRDLVLMARFPHPEPGQNSSADADAIRFAQIAGAASGLTYHSESPLDGVERIIAARALSDYPVIVTVSRSVDDVLASWWQHVLTTSIALVLVTLTAIGGALLGIRHLQSRDQLATARTALSVLEEQRKGAARIDFLAHHDALTGLANRALLRSVIDGALVRAKAGGKPFAVLYLDLDHFKDVNDTLGHGGGDTLLQAVAGRCMGQVRQIDTIARLGGDEFAFVQMELDQPKDAGLLAQRLVEELRAPFEIDGHRVVVGASIGIAVAPRDGLDADTLLKNADMALYRAKAAGRSRFRYFEQGMHAQAQKRRRDQFDLRRALENQEFELYYQKQVTLPARRLIGFEALLRWRDPYRGLILPDQFISLAEEMGLIIPLGEWVLHQACAQAAAWPTPWRVAVNLSPVQFGGGRLYEAVRSALALSGLDPARLELEITESVLLRETEETMASLHRLRELGVAIALDDFGVGYSSLGYLQRFPFDRVKIDRSFVASLGYSRESNAIVRSVVTLGTALDMSITAEGVENEAQCALLAEIGCHEAQGFLFGKPEPADTVSLAPSC</sequence>
<feature type="domain" description="EAL" evidence="7">
    <location>
        <begin position="535"/>
        <end position="783"/>
    </location>
</feature>
<dbReference type="CDD" id="cd12914">
    <property type="entry name" value="PDC1_DGC_like"/>
    <property type="match status" value="1"/>
</dbReference>
<dbReference type="Pfam" id="PF00990">
    <property type="entry name" value="GGDEF"/>
    <property type="match status" value="1"/>
</dbReference>
<keyword evidence="10" id="KW-1185">Reference proteome</keyword>
<dbReference type="Gene3D" id="3.20.20.450">
    <property type="entry name" value="EAL domain"/>
    <property type="match status" value="1"/>
</dbReference>
<evidence type="ECO:0000256" key="1">
    <source>
        <dbReference type="ARBA" id="ARBA00004651"/>
    </source>
</evidence>
<evidence type="ECO:0000313" key="9">
    <source>
        <dbReference type="EMBL" id="MBR0655103.1"/>
    </source>
</evidence>
<evidence type="ECO:0000256" key="6">
    <source>
        <dbReference type="SAM" id="Phobius"/>
    </source>
</evidence>
<proteinExistence type="predicted"/>
<dbReference type="CDD" id="cd12915">
    <property type="entry name" value="PDC2_DGC_like"/>
    <property type="match status" value="1"/>
</dbReference>
<evidence type="ECO:0000256" key="3">
    <source>
        <dbReference type="ARBA" id="ARBA00022692"/>
    </source>
</evidence>
<feature type="domain" description="GGDEF" evidence="8">
    <location>
        <begin position="393"/>
        <end position="526"/>
    </location>
</feature>
<keyword evidence="5 6" id="KW-0472">Membrane</keyword>
<dbReference type="RefSeq" id="WP_211873934.1">
    <property type="nucleotide sequence ID" value="NZ_JAAEDH010000007.1"/>
</dbReference>
<evidence type="ECO:0000256" key="4">
    <source>
        <dbReference type="ARBA" id="ARBA00022989"/>
    </source>
</evidence>
<evidence type="ECO:0000313" key="10">
    <source>
        <dbReference type="Proteomes" id="UP001196068"/>
    </source>
</evidence>
<evidence type="ECO:0000256" key="2">
    <source>
        <dbReference type="ARBA" id="ARBA00022475"/>
    </source>
</evidence>
<dbReference type="Gene3D" id="3.30.70.270">
    <property type="match status" value="1"/>
</dbReference>
<dbReference type="InterPro" id="IPR052155">
    <property type="entry name" value="Biofilm_reg_signaling"/>
</dbReference>
<dbReference type="SMART" id="SM00267">
    <property type="entry name" value="GGDEF"/>
    <property type="match status" value="1"/>
</dbReference>
<evidence type="ECO:0000256" key="5">
    <source>
        <dbReference type="ARBA" id="ARBA00023136"/>
    </source>
</evidence>
<organism evidence="9 10">
    <name type="scientific">Plastoroseomonas arctica</name>
    <dbReference type="NCBI Taxonomy" id="1509237"/>
    <lineage>
        <taxon>Bacteria</taxon>
        <taxon>Pseudomonadati</taxon>
        <taxon>Pseudomonadota</taxon>
        <taxon>Alphaproteobacteria</taxon>
        <taxon>Acetobacterales</taxon>
        <taxon>Acetobacteraceae</taxon>
        <taxon>Plastoroseomonas</taxon>
    </lineage>
</organism>
<dbReference type="Pfam" id="PF00563">
    <property type="entry name" value="EAL"/>
    <property type="match status" value="1"/>
</dbReference>
<dbReference type="AlphaFoldDB" id="A0AAF1JYQ7"/>
<reference evidence="9" key="2">
    <citation type="journal article" date="2021" name="Syst. Appl. Microbiol.">
        <title>Roseomonas hellenica sp. nov., isolated from roots of wild-growing Alkanna tinctoria.</title>
        <authorList>
            <person name="Rat A."/>
            <person name="Naranjo H.D."/>
            <person name="Lebbe L."/>
            <person name="Cnockaert M."/>
            <person name="Krigas N."/>
            <person name="Grigoriadou K."/>
            <person name="Maloupa E."/>
            <person name="Willems A."/>
        </authorList>
    </citation>
    <scope>NUCLEOTIDE SEQUENCE</scope>
    <source>
        <strain evidence="9">LMG 28251</strain>
    </source>
</reference>
<dbReference type="PANTHER" id="PTHR44757">
    <property type="entry name" value="DIGUANYLATE CYCLASE DGCP"/>
    <property type="match status" value="1"/>
</dbReference>
<dbReference type="InterPro" id="IPR033479">
    <property type="entry name" value="dCache_1"/>
</dbReference>
<dbReference type="SUPFAM" id="SSF55073">
    <property type="entry name" value="Nucleotide cyclase"/>
    <property type="match status" value="1"/>
</dbReference>
<keyword evidence="3 6" id="KW-0812">Transmembrane</keyword>
<dbReference type="InterPro" id="IPR043128">
    <property type="entry name" value="Rev_trsase/Diguanyl_cyclase"/>
</dbReference>
<dbReference type="CDD" id="cd01949">
    <property type="entry name" value="GGDEF"/>
    <property type="match status" value="1"/>
</dbReference>
<accession>A0AAF1JYQ7</accession>
<dbReference type="InterPro" id="IPR029787">
    <property type="entry name" value="Nucleotide_cyclase"/>
</dbReference>
<dbReference type="InterPro" id="IPR001633">
    <property type="entry name" value="EAL_dom"/>
</dbReference>
<dbReference type="NCBIfam" id="TIGR00254">
    <property type="entry name" value="GGDEF"/>
    <property type="match status" value="1"/>
</dbReference>